<feature type="compositionally biased region" description="Basic residues" evidence="1">
    <location>
        <begin position="363"/>
        <end position="372"/>
    </location>
</feature>
<gene>
    <name evidence="3" type="primary">LOC111132679</name>
</gene>
<feature type="compositionally biased region" description="Basic and acidic residues" evidence="1">
    <location>
        <begin position="90"/>
        <end position="105"/>
    </location>
</feature>
<dbReference type="RefSeq" id="XP_022336212.1">
    <property type="nucleotide sequence ID" value="XM_022480504.1"/>
</dbReference>
<accession>A0A8B8E6G4</accession>
<dbReference type="PRINTS" id="PR01217">
    <property type="entry name" value="PRICHEXTENSN"/>
</dbReference>
<keyword evidence="2" id="KW-1185">Reference proteome</keyword>
<organism evidence="2 3">
    <name type="scientific">Crassostrea virginica</name>
    <name type="common">Eastern oyster</name>
    <dbReference type="NCBI Taxonomy" id="6565"/>
    <lineage>
        <taxon>Eukaryota</taxon>
        <taxon>Metazoa</taxon>
        <taxon>Spiralia</taxon>
        <taxon>Lophotrochozoa</taxon>
        <taxon>Mollusca</taxon>
        <taxon>Bivalvia</taxon>
        <taxon>Autobranchia</taxon>
        <taxon>Pteriomorphia</taxon>
        <taxon>Ostreida</taxon>
        <taxon>Ostreoidea</taxon>
        <taxon>Ostreidae</taxon>
        <taxon>Crassostrea</taxon>
    </lineage>
</organism>
<dbReference type="KEGG" id="cvn:111132679"/>
<evidence type="ECO:0000313" key="2">
    <source>
        <dbReference type="Proteomes" id="UP000694844"/>
    </source>
</evidence>
<feature type="compositionally biased region" description="Pro residues" evidence="1">
    <location>
        <begin position="147"/>
        <end position="182"/>
    </location>
</feature>
<reference evidence="3" key="1">
    <citation type="submission" date="2025-08" db="UniProtKB">
        <authorList>
            <consortium name="RefSeq"/>
        </authorList>
    </citation>
    <scope>IDENTIFICATION</scope>
    <source>
        <tissue evidence="3">Whole sample</tissue>
    </source>
</reference>
<feature type="region of interest" description="Disordered" evidence="1">
    <location>
        <begin position="337"/>
        <end position="417"/>
    </location>
</feature>
<feature type="region of interest" description="Disordered" evidence="1">
    <location>
        <begin position="86"/>
        <end position="249"/>
    </location>
</feature>
<name>A0A8B8E6G4_CRAVI</name>
<feature type="compositionally biased region" description="Acidic residues" evidence="1">
    <location>
        <begin position="406"/>
        <end position="417"/>
    </location>
</feature>
<evidence type="ECO:0000313" key="3">
    <source>
        <dbReference type="RefSeq" id="XP_022336212.1"/>
    </source>
</evidence>
<evidence type="ECO:0000256" key="1">
    <source>
        <dbReference type="SAM" id="MobiDB-lite"/>
    </source>
</evidence>
<dbReference type="Proteomes" id="UP000694844">
    <property type="component" value="Chromosome 5"/>
</dbReference>
<feature type="compositionally biased region" description="Basic and acidic residues" evidence="1">
    <location>
        <begin position="230"/>
        <end position="244"/>
    </location>
</feature>
<proteinExistence type="predicted"/>
<protein>
    <submittedName>
        <fullName evidence="3">Formin-like protein 14</fullName>
    </submittedName>
</protein>
<sequence>MAARGCYRFCGGEDKCLSSRGCDEYADFTDDSTGSSRGLCESRQNDDGSFLFRVDEGTFSEENMRDIEERVRESKLVSMVQEPIYRAGKKLSEINKGERARKDDMSGVFSSTVADQRKKENPKRNSVTFNPEVTVHLIPYEDLTGPRQPPQQVPRPPPPARTPPPPPPKTQAPPVCPVPPLSDNPRDKWIPAEGNFISESGNTLMIRSGPMFGSRRSSTAPPPRPPPPVVKEEPSPPTEIKEEPLPPITTLMGRKKTVTLPRPPPPVSAVPPAAAGCLIVTEGFLPPPYGEVIVEELPEPIGVRVTARTSSGIYPILSPEPSAPPLSDYGYCGSSTYSSPVISPGNNPLARERGRGRGTCGRGRQRRQRRGAGGRGRVFGFDQDTSGIFKTTRGRKRAKRGRETTIEGEEEESAPER</sequence>
<feature type="compositionally biased region" description="Polar residues" evidence="1">
    <location>
        <begin position="337"/>
        <end position="346"/>
    </location>
</feature>
<dbReference type="GeneID" id="111132679"/>
<dbReference type="AlphaFoldDB" id="A0A8B8E6G4"/>
<feature type="compositionally biased region" description="Pro residues" evidence="1">
    <location>
        <begin position="220"/>
        <end position="229"/>
    </location>
</feature>